<dbReference type="EMBL" id="SNYI01000001">
    <property type="protein sequence ID" value="TDQ32754.1"/>
    <property type="molecule type" value="Genomic_DNA"/>
</dbReference>
<dbReference type="Proteomes" id="UP000295468">
    <property type="component" value="Unassembled WGS sequence"/>
</dbReference>
<dbReference type="AlphaFoldDB" id="A0A4R6TMQ5"/>
<reference evidence="1 2" key="1">
    <citation type="submission" date="2019-03" db="EMBL/GenBank/DDBJ databases">
        <title>Genomic Encyclopedia of Archaeal and Bacterial Type Strains, Phase II (KMG-II): from individual species to whole genera.</title>
        <authorList>
            <person name="Goeker M."/>
        </authorList>
    </citation>
    <scope>NUCLEOTIDE SEQUENCE [LARGE SCALE GENOMIC DNA]</scope>
    <source>
        <strain evidence="1 2">DSM 18435</strain>
    </source>
</reference>
<evidence type="ECO:0000313" key="1">
    <source>
        <dbReference type="EMBL" id="TDQ32754.1"/>
    </source>
</evidence>
<dbReference type="OrthoDB" id="1256452at2"/>
<gene>
    <name evidence="1" type="ORF">CLV82_0587</name>
</gene>
<accession>A0A4R6TMQ5</accession>
<organism evidence="1 2">
    <name type="scientific">Zeaxanthinibacter enoshimensis</name>
    <dbReference type="NCBI Taxonomy" id="392009"/>
    <lineage>
        <taxon>Bacteria</taxon>
        <taxon>Pseudomonadati</taxon>
        <taxon>Bacteroidota</taxon>
        <taxon>Flavobacteriia</taxon>
        <taxon>Flavobacteriales</taxon>
        <taxon>Flavobacteriaceae</taxon>
        <taxon>Zeaxanthinibacter</taxon>
    </lineage>
</organism>
<name>A0A4R6TMQ5_9FLAO</name>
<protein>
    <submittedName>
        <fullName evidence="1">Uncharacterized protein</fullName>
    </submittedName>
</protein>
<evidence type="ECO:0000313" key="2">
    <source>
        <dbReference type="Proteomes" id="UP000295468"/>
    </source>
</evidence>
<comment type="caution">
    <text evidence="1">The sequence shown here is derived from an EMBL/GenBank/DDBJ whole genome shotgun (WGS) entry which is preliminary data.</text>
</comment>
<keyword evidence="2" id="KW-1185">Reference proteome</keyword>
<dbReference type="RefSeq" id="WP_133642791.1">
    <property type="nucleotide sequence ID" value="NZ_JBFIMA010000020.1"/>
</dbReference>
<proteinExistence type="predicted"/>
<sequence length="121" mass="14373">MKIITQYDLRKMAILDAFEEALDYSGLTYSTNQLRRYGFEDEEEINLALRRALTVCKSLGIDSKKHFRYYYKVDLLEHQTTREWRVSKLGFYLILSNGSPDNPFVGAFQMEMLRDIIERME</sequence>